<sequence>MQIKDKRVIVTGGASDLGTSISRELLRNGASMIAIIDFRGASGNEAMELLNKEFGRNRVEFFPCNVANNSEFDETFKKAVDTLGGLEILVNNVGVINEDDFKNTIDVNVTSVIRGTLLGLQQMQKDLGGKGGVIVNISSMAGLHSLSEFPVYSATKHAVVSFSRSFAQPYHYQRTGVRVIVMCPELIPTTATQLNAEFAVVVPELVQKYFKRFHSVAHGVVYVIRCAQNGSIWISEDGKPVYEIQLFDSLPQKPDDTTFDENTSAYKLN</sequence>
<dbReference type="EMBL" id="KQ414755">
    <property type="protein sequence ID" value="KOC61725.1"/>
    <property type="molecule type" value="Genomic_DNA"/>
</dbReference>
<evidence type="ECO:0000256" key="16">
    <source>
        <dbReference type="ARBA" id="ARBA00048535"/>
    </source>
</evidence>
<evidence type="ECO:0000313" key="24">
    <source>
        <dbReference type="Proteomes" id="UP000053825"/>
    </source>
</evidence>
<dbReference type="InterPro" id="IPR002347">
    <property type="entry name" value="SDR_fam"/>
</dbReference>
<evidence type="ECO:0000256" key="12">
    <source>
        <dbReference type="ARBA" id="ARBA00048140"/>
    </source>
</evidence>
<evidence type="ECO:0000256" key="1">
    <source>
        <dbReference type="ARBA" id="ARBA00006484"/>
    </source>
</evidence>
<evidence type="ECO:0000256" key="11">
    <source>
        <dbReference type="ARBA" id="ARBA00048008"/>
    </source>
</evidence>
<dbReference type="EC" id="1.1.1.141" evidence="3"/>
<evidence type="ECO:0000256" key="22">
    <source>
        <dbReference type="RuleBase" id="RU000363"/>
    </source>
</evidence>
<gene>
    <name evidence="23" type="ORF">WH47_02982</name>
</gene>
<dbReference type="PROSITE" id="PS00061">
    <property type="entry name" value="ADH_SHORT"/>
    <property type="match status" value="1"/>
</dbReference>
<comment type="catalytic activity">
    <reaction evidence="12">
        <text>15-oxo-(5S,6R)-dihydroxy-(7E,9E,11Z)-eicosatrienoate + NADH + H(+) = (5S,6R,15S)-trihydroxy-(7E,9E,11Z)-eicosatrienoate + NAD(+)</text>
        <dbReference type="Rhea" id="RHEA:41596"/>
        <dbReference type="ChEBI" id="CHEBI:15378"/>
        <dbReference type="ChEBI" id="CHEBI:57540"/>
        <dbReference type="ChEBI" id="CHEBI:57945"/>
        <dbReference type="ChEBI" id="CHEBI:78325"/>
        <dbReference type="ChEBI" id="CHEBI:78329"/>
    </reaction>
    <physiologicalReaction direction="left-to-right" evidence="12">
        <dbReference type="Rhea" id="RHEA:41597"/>
    </physiologicalReaction>
</comment>
<evidence type="ECO:0000256" key="17">
    <source>
        <dbReference type="ARBA" id="ARBA00048611"/>
    </source>
</evidence>
<evidence type="ECO:0000256" key="18">
    <source>
        <dbReference type="ARBA" id="ARBA00048739"/>
    </source>
</evidence>
<protein>
    <recommendedName>
        <fullName evidence="5">15-hydroxyprostaglandin dehydrogenase [NAD(+)]</fullName>
        <ecNumber evidence="3">1.1.1.141</ecNumber>
        <ecNumber evidence="4">1.1.1.232</ecNumber>
    </recommendedName>
    <alternativeName>
        <fullName evidence="7">Eicosanoid/docosanoid dehydrogenase [NAD(+)]</fullName>
    </alternativeName>
    <alternativeName>
        <fullName evidence="6">Prostaglandin dehydrogenase 1</fullName>
    </alternativeName>
</protein>
<dbReference type="SUPFAM" id="SSF51735">
    <property type="entry name" value="NAD(P)-binding Rossmann-fold domains"/>
    <property type="match status" value="1"/>
</dbReference>
<evidence type="ECO:0000256" key="21">
    <source>
        <dbReference type="ARBA" id="ARBA00049188"/>
    </source>
</evidence>
<evidence type="ECO:0000256" key="6">
    <source>
        <dbReference type="ARBA" id="ARBA00041812"/>
    </source>
</evidence>
<dbReference type="Pfam" id="PF00106">
    <property type="entry name" value="adh_short"/>
    <property type="match status" value="1"/>
</dbReference>
<evidence type="ECO:0000256" key="7">
    <source>
        <dbReference type="ARBA" id="ARBA00042026"/>
    </source>
</evidence>
<comment type="catalytic activity">
    <reaction evidence="11">
        <text>14-hydroxy-(4Z,7Z,10Z,12E,16Z,19Z)-docosahexaenoate + NAD(+) = 14-oxo-(4Z,7Z,10Z,12E,16Z,19Z)-docosahexaenoate + NADH + H(+)</text>
        <dbReference type="Rhea" id="RHEA:48952"/>
        <dbReference type="ChEBI" id="CHEBI:15378"/>
        <dbReference type="ChEBI" id="CHEBI:57540"/>
        <dbReference type="ChEBI" id="CHEBI:57945"/>
        <dbReference type="ChEBI" id="CHEBI:90866"/>
        <dbReference type="ChEBI" id="CHEBI:90867"/>
    </reaction>
    <physiologicalReaction direction="left-to-right" evidence="11">
        <dbReference type="Rhea" id="RHEA:48953"/>
    </physiologicalReaction>
</comment>
<dbReference type="STRING" id="597456.A0A0L7QSX6"/>
<dbReference type="InterPro" id="IPR036291">
    <property type="entry name" value="NAD(P)-bd_dom_sf"/>
</dbReference>
<evidence type="ECO:0000256" key="14">
    <source>
        <dbReference type="ARBA" id="ARBA00048170"/>
    </source>
</evidence>
<dbReference type="Gene3D" id="3.40.50.720">
    <property type="entry name" value="NAD(P)-binding Rossmann-like Domain"/>
    <property type="match status" value="1"/>
</dbReference>
<dbReference type="EC" id="1.1.1.232" evidence="4"/>
<evidence type="ECO:0000256" key="2">
    <source>
        <dbReference type="ARBA" id="ARBA00023002"/>
    </source>
</evidence>
<comment type="catalytic activity">
    <reaction evidence="21">
        <text>resolvin E1 + NAD(+) = 18-oxo-resolvin E1 + NADH + H(+)</text>
        <dbReference type="Rhea" id="RHEA:49244"/>
        <dbReference type="ChEBI" id="CHEBI:15378"/>
        <dbReference type="ChEBI" id="CHEBI:57540"/>
        <dbReference type="ChEBI" id="CHEBI:57945"/>
        <dbReference type="ChEBI" id="CHEBI:91000"/>
        <dbReference type="ChEBI" id="CHEBI:91001"/>
    </reaction>
    <physiologicalReaction direction="left-to-right" evidence="21">
        <dbReference type="Rhea" id="RHEA:49245"/>
    </physiologicalReaction>
</comment>
<dbReference type="GO" id="GO:0005737">
    <property type="term" value="C:cytoplasm"/>
    <property type="evidence" value="ECO:0007669"/>
    <property type="project" value="TreeGrafter"/>
</dbReference>
<comment type="catalytic activity">
    <reaction evidence="10">
        <text>resolvin D1 + NAD(+) = 8-oxoresolvin D1 + NADH + H(+)</text>
        <dbReference type="Rhea" id="RHEA:50124"/>
        <dbReference type="ChEBI" id="CHEBI:15378"/>
        <dbReference type="ChEBI" id="CHEBI:57540"/>
        <dbReference type="ChEBI" id="CHEBI:57945"/>
        <dbReference type="ChEBI" id="CHEBI:132079"/>
        <dbReference type="ChEBI" id="CHEBI:132080"/>
    </reaction>
    <physiologicalReaction direction="left-to-right" evidence="10">
        <dbReference type="Rhea" id="RHEA:50125"/>
    </physiologicalReaction>
</comment>
<organism evidence="23 24">
    <name type="scientific">Habropoda laboriosa</name>
    <dbReference type="NCBI Taxonomy" id="597456"/>
    <lineage>
        <taxon>Eukaryota</taxon>
        <taxon>Metazoa</taxon>
        <taxon>Ecdysozoa</taxon>
        <taxon>Arthropoda</taxon>
        <taxon>Hexapoda</taxon>
        <taxon>Insecta</taxon>
        <taxon>Pterygota</taxon>
        <taxon>Neoptera</taxon>
        <taxon>Endopterygota</taxon>
        <taxon>Hymenoptera</taxon>
        <taxon>Apocrita</taxon>
        <taxon>Aculeata</taxon>
        <taxon>Apoidea</taxon>
        <taxon>Anthophila</taxon>
        <taxon>Apidae</taxon>
        <taxon>Habropoda</taxon>
    </lineage>
</organism>
<comment type="similarity">
    <text evidence="1 22">Belongs to the short-chain dehydrogenases/reductases (SDR) family.</text>
</comment>
<evidence type="ECO:0000256" key="8">
    <source>
        <dbReference type="ARBA" id="ARBA00045705"/>
    </source>
</evidence>
<evidence type="ECO:0000313" key="23">
    <source>
        <dbReference type="EMBL" id="KOC61725.1"/>
    </source>
</evidence>
<dbReference type="GO" id="GO:0016404">
    <property type="term" value="F:15-hydroxyprostaglandin dehydrogenase (NAD+) activity"/>
    <property type="evidence" value="ECO:0007669"/>
    <property type="project" value="UniProtKB-EC"/>
</dbReference>
<evidence type="ECO:0000256" key="19">
    <source>
        <dbReference type="ARBA" id="ARBA00048921"/>
    </source>
</evidence>
<comment type="catalytic activity">
    <reaction evidence="19">
        <text>resolvin D2 + NAD(+) = 16-oxoresolvin D2 + NADH + H(+)</text>
        <dbReference type="Rhea" id="RHEA:53588"/>
        <dbReference type="ChEBI" id="CHEBI:15378"/>
        <dbReference type="ChEBI" id="CHEBI:57540"/>
        <dbReference type="ChEBI" id="CHEBI:57945"/>
        <dbReference type="ChEBI" id="CHEBI:133367"/>
        <dbReference type="ChEBI" id="CHEBI:137498"/>
    </reaction>
    <physiologicalReaction direction="left-to-right" evidence="19">
        <dbReference type="Rhea" id="RHEA:53589"/>
    </physiologicalReaction>
</comment>
<comment type="catalytic activity">
    <reaction evidence="16">
        <text>lipoxin A4 + NAD(+) = 15-oxo-(5S,6R)-dihydroxy-(7E,9E,11Z,13E)-eicosatetraenoate + NADH + H(+)</text>
        <dbReference type="Rhea" id="RHEA:41572"/>
        <dbReference type="ChEBI" id="CHEBI:15378"/>
        <dbReference type="ChEBI" id="CHEBI:57540"/>
        <dbReference type="ChEBI" id="CHEBI:57945"/>
        <dbReference type="ChEBI" id="CHEBI:67026"/>
        <dbReference type="ChEBI" id="CHEBI:78311"/>
    </reaction>
    <physiologicalReaction direction="left-to-right" evidence="16">
        <dbReference type="Rhea" id="RHEA:41573"/>
    </physiologicalReaction>
</comment>
<dbReference type="GO" id="GO:0047034">
    <property type="term" value="F:15-hydroxyicosatetraenoate dehydrogenase activity"/>
    <property type="evidence" value="ECO:0007669"/>
    <property type="project" value="UniProtKB-EC"/>
</dbReference>
<comment type="catalytic activity">
    <reaction evidence="14">
        <text>resolvin D1 + NAD(+) = 17-oxoresolvin D1 + NADH + H(+)</text>
        <dbReference type="Rhea" id="RHEA:50128"/>
        <dbReference type="ChEBI" id="CHEBI:15378"/>
        <dbReference type="ChEBI" id="CHEBI:57540"/>
        <dbReference type="ChEBI" id="CHEBI:57945"/>
        <dbReference type="ChEBI" id="CHEBI:132079"/>
        <dbReference type="ChEBI" id="CHEBI:132081"/>
    </reaction>
    <physiologicalReaction direction="left-to-right" evidence="14">
        <dbReference type="Rhea" id="RHEA:50129"/>
    </physiologicalReaction>
</comment>
<comment type="catalytic activity">
    <reaction evidence="18">
        <text>prostaglandin E2 + NAD(+) = 15-oxoprostaglandin E2 + NADH + H(+)</text>
        <dbReference type="Rhea" id="RHEA:11876"/>
        <dbReference type="ChEBI" id="CHEBI:15378"/>
        <dbReference type="ChEBI" id="CHEBI:57400"/>
        <dbReference type="ChEBI" id="CHEBI:57540"/>
        <dbReference type="ChEBI" id="CHEBI:57945"/>
        <dbReference type="ChEBI" id="CHEBI:606564"/>
        <dbReference type="EC" id="1.1.1.141"/>
    </reaction>
    <physiologicalReaction direction="left-to-right" evidence="18">
        <dbReference type="Rhea" id="RHEA:11877"/>
    </physiologicalReaction>
</comment>
<keyword evidence="2" id="KW-0560">Oxidoreductase</keyword>
<evidence type="ECO:0000256" key="9">
    <source>
        <dbReference type="ARBA" id="ARBA00047325"/>
    </source>
</evidence>
<keyword evidence="24" id="KW-1185">Reference proteome</keyword>
<proteinExistence type="inferred from homology"/>
<comment type="catalytic activity">
    <reaction evidence="13">
        <text>(11R)-hydroxy-(5Z,8Z,12E,14Z)-eicosatetraenoate + NAD(+) = 11-oxo-(5Z,8Z,12E,14Z)-eicosatetraenoate + NADH + H(+)</text>
        <dbReference type="Rhea" id="RHEA:48640"/>
        <dbReference type="ChEBI" id="CHEBI:15378"/>
        <dbReference type="ChEBI" id="CHEBI:57540"/>
        <dbReference type="ChEBI" id="CHEBI:57945"/>
        <dbReference type="ChEBI" id="CHEBI:78836"/>
        <dbReference type="ChEBI" id="CHEBI:90697"/>
    </reaction>
    <physiologicalReaction direction="left-to-right" evidence="13">
        <dbReference type="Rhea" id="RHEA:48641"/>
    </physiologicalReaction>
</comment>
<dbReference type="OrthoDB" id="417891at2759"/>
<dbReference type="InterPro" id="IPR020904">
    <property type="entry name" value="Sc_DH/Rdtase_CS"/>
</dbReference>
<comment type="catalytic activity">
    <reaction evidence="20">
        <text>(15S)-hydroxy-(5Z,8Z,11Z,13E)-eicosatetraenoate + NAD(+) = 15-oxo-(5Z,8Z,11Z,13E)-eicosatetraenoate + NADH + H(+)</text>
        <dbReference type="Rhea" id="RHEA:23260"/>
        <dbReference type="ChEBI" id="CHEBI:15378"/>
        <dbReference type="ChEBI" id="CHEBI:57409"/>
        <dbReference type="ChEBI" id="CHEBI:57410"/>
        <dbReference type="ChEBI" id="CHEBI:57540"/>
        <dbReference type="ChEBI" id="CHEBI:57945"/>
        <dbReference type="EC" id="1.1.1.232"/>
    </reaction>
    <physiologicalReaction direction="left-to-right" evidence="20">
        <dbReference type="Rhea" id="RHEA:23261"/>
    </physiologicalReaction>
</comment>
<reference evidence="23 24" key="1">
    <citation type="submission" date="2015-07" db="EMBL/GenBank/DDBJ databases">
        <title>The genome of Habropoda laboriosa.</title>
        <authorList>
            <person name="Pan H."/>
            <person name="Kapheim K."/>
        </authorList>
    </citation>
    <scope>NUCLEOTIDE SEQUENCE [LARGE SCALE GENOMIC DNA]</scope>
    <source>
        <strain evidence="23">0110345459</strain>
    </source>
</reference>
<comment type="catalytic activity">
    <reaction evidence="17">
        <text>prostaglandin A1 + NAD(+) = 15-oxo-prostaglandin A1 + NADH + H(+)</text>
        <dbReference type="Rhea" id="RHEA:41263"/>
        <dbReference type="ChEBI" id="CHEBI:15378"/>
        <dbReference type="ChEBI" id="CHEBI:57398"/>
        <dbReference type="ChEBI" id="CHEBI:57540"/>
        <dbReference type="ChEBI" id="CHEBI:57945"/>
        <dbReference type="ChEBI" id="CHEBI:85072"/>
    </reaction>
    <physiologicalReaction direction="left-to-right" evidence="17">
        <dbReference type="Rhea" id="RHEA:41264"/>
    </physiologicalReaction>
</comment>
<dbReference type="AlphaFoldDB" id="A0A0L7QSX6"/>
<comment type="function">
    <text evidence="8">Catalyzes the NAD-dependent dehydrogenation (oxidation) of a broad array of hydroxylated polyunsaturated fatty acids (mainly eicosanoids and docosanoids, including prostaglandins, lipoxins and resolvins), yielding their corresponding keto (oxo) metabolites. Decreases the levels of the pro-proliferative prostaglandins such as prostaglandin E2 (whose activity is increased in cancer because of an increase in the expression of cyclooxygenase 2) and generates oxo-fatty acid products that can profoundly influence cell function by abrogating pro-inflammatory cytokine expression. Converts resolvins E1, D1 and D2 to their oxo products, which represents a mode of resolvin inactivation. Resolvin E1 plays important roles during the resolution phase of acute inflammation, while resolvins D1 and D2 have a unique role in obesity-induced adipose inflammation.</text>
</comment>
<evidence type="ECO:0000256" key="20">
    <source>
        <dbReference type="ARBA" id="ARBA00049151"/>
    </source>
</evidence>
<evidence type="ECO:0000256" key="4">
    <source>
        <dbReference type="ARBA" id="ARBA00039060"/>
    </source>
</evidence>
<dbReference type="PANTHER" id="PTHR44229:SF4">
    <property type="entry name" value="15-HYDROXYPROSTAGLANDIN DEHYDROGENASE [NAD(+)]"/>
    <property type="match status" value="1"/>
</dbReference>
<dbReference type="PANTHER" id="PTHR44229">
    <property type="entry name" value="15-HYDROXYPROSTAGLANDIN DEHYDROGENASE [NAD(+)]"/>
    <property type="match status" value="1"/>
</dbReference>
<evidence type="ECO:0000256" key="5">
    <source>
        <dbReference type="ARBA" id="ARBA00040276"/>
    </source>
</evidence>
<name>A0A0L7QSX6_9HYME</name>
<evidence type="ECO:0000256" key="10">
    <source>
        <dbReference type="ARBA" id="ARBA00047672"/>
    </source>
</evidence>
<comment type="catalytic activity">
    <reaction evidence="9">
        <text>prostaglandin E1 + NAD(+) = 15-oxoprostaglandin E1 + NADH + H(+)</text>
        <dbReference type="Rhea" id="RHEA:16477"/>
        <dbReference type="ChEBI" id="CHEBI:15378"/>
        <dbReference type="ChEBI" id="CHEBI:57397"/>
        <dbReference type="ChEBI" id="CHEBI:57401"/>
        <dbReference type="ChEBI" id="CHEBI:57540"/>
        <dbReference type="ChEBI" id="CHEBI:57945"/>
    </reaction>
    <physiologicalReaction direction="left-to-right" evidence="9">
        <dbReference type="Rhea" id="RHEA:16478"/>
    </physiologicalReaction>
</comment>
<dbReference type="PRINTS" id="PR00080">
    <property type="entry name" value="SDRFAMILY"/>
</dbReference>
<dbReference type="Proteomes" id="UP000053825">
    <property type="component" value="Unassembled WGS sequence"/>
</dbReference>
<dbReference type="PRINTS" id="PR00081">
    <property type="entry name" value="GDHRDH"/>
</dbReference>
<comment type="catalytic activity">
    <reaction evidence="15">
        <text>resolvin D2 + NAD(+) = 7-oxoresolvin D2 + NADH + H(+)</text>
        <dbReference type="Rhea" id="RHEA:53584"/>
        <dbReference type="ChEBI" id="CHEBI:15378"/>
        <dbReference type="ChEBI" id="CHEBI:57540"/>
        <dbReference type="ChEBI" id="CHEBI:57945"/>
        <dbReference type="ChEBI" id="CHEBI:133367"/>
        <dbReference type="ChEBI" id="CHEBI:137497"/>
    </reaction>
    <physiologicalReaction direction="left-to-right" evidence="15">
        <dbReference type="Rhea" id="RHEA:53585"/>
    </physiologicalReaction>
</comment>
<evidence type="ECO:0000256" key="15">
    <source>
        <dbReference type="ARBA" id="ARBA00048393"/>
    </source>
</evidence>
<accession>A0A0L7QSX6</accession>
<evidence type="ECO:0000256" key="3">
    <source>
        <dbReference type="ARBA" id="ARBA00038968"/>
    </source>
</evidence>
<evidence type="ECO:0000256" key="13">
    <source>
        <dbReference type="ARBA" id="ARBA00048144"/>
    </source>
</evidence>